<proteinExistence type="predicted"/>
<evidence type="ECO:0000313" key="3">
    <source>
        <dbReference type="Proteomes" id="UP000095401"/>
    </source>
</evidence>
<keyword evidence="1" id="KW-0472">Membrane</keyword>
<keyword evidence="1" id="KW-0812">Transmembrane</keyword>
<name>A0A1D8IS21_9GAMM</name>
<feature type="transmembrane region" description="Helical" evidence="1">
    <location>
        <begin position="21"/>
        <end position="42"/>
    </location>
</feature>
<evidence type="ECO:0000313" key="2">
    <source>
        <dbReference type="EMBL" id="AOU99338.1"/>
    </source>
</evidence>
<reference evidence="3" key="1">
    <citation type="submission" date="2016-09" db="EMBL/GenBank/DDBJ databases">
        <title>Acidihalobacter prosperus F5.</title>
        <authorList>
            <person name="Khaleque H.N."/>
            <person name="Ramsay J.P."/>
            <person name="Kaksonen A.H."/>
            <person name="Boxall N.J."/>
            <person name="Watkin E.L.J."/>
        </authorList>
    </citation>
    <scope>NUCLEOTIDE SEQUENCE [LARGE SCALE GENOMIC DNA]</scope>
    <source>
        <strain evidence="3">F5</strain>
    </source>
</reference>
<evidence type="ECO:0000256" key="1">
    <source>
        <dbReference type="SAM" id="Phobius"/>
    </source>
</evidence>
<keyword evidence="1" id="KW-1133">Transmembrane helix</keyword>
<protein>
    <submittedName>
        <fullName evidence="2">Uncharacterized protein</fullName>
    </submittedName>
</protein>
<gene>
    <name evidence="2" type="ORF">BI364_16630</name>
</gene>
<dbReference type="Proteomes" id="UP000095401">
    <property type="component" value="Chromosome"/>
</dbReference>
<organism evidence="2 3">
    <name type="scientific">Acidihalobacter yilgarnensis</name>
    <dbReference type="NCBI Taxonomy" id="2819280"/>
    <lineage>
        <taxon>Bacteria</taxon>
        <taxon>Pseudomonadati</taxon>
        <taxon>Pseudomonadota</taxon>
        <taxon>Gammaproteobacteria</taxon>
        <taxon>Chromatiales</taxon>
        <taxon>Ectothiorhodospiraceae</taxon>
        <taxon>Acidihalobacter</taxon>
    </lineage>
</organism>
<dbReference type="KEGG" id="aprs:BI364_16630"/>
<feature type="transmembrane region" description="Helical" evidence="1">
    <location>
        <begin position="140"/>
        <end position="162"/>
    </location>
</feature>
<keyword evidence="3" id="KW-1185">Reference proteome</keyword>
<dbReference type="AlphaFoldDB" id="A0A1D8IS21"/>
<dbReference type="RefSeq" id="WP_070079687.1">
    <property type="nucleotide sequence ID" value="NZ_CP017415.1"/>
</dbReference>
<feature type="transmembrane region" description="Helical" evidence="1">
    <location>
        <begin position="99"/>
        <end position="119"/>
    </location>
</feature>
<sequence>MTTLRVSACVSRLRPLLRLCAAMLFGALMVDVLATLSLHLMLRWPVTAPAAWPQALAGVYVAAEFPWYVIQHGMTSAFGLTAFEDRLLEPYQGAMPIELLAIGLPVLWVLLSYLGLRWFDSQDIRRVAGKSSPPYNARGLIAGMGFVLLYVAGVLLIVHAAVDGFAVIDFKLLAR</sequence>
<accession>A0A1D8IS21</accession>
<dbReference type="EMBL" id="CP017415">
    <property type="protein sequence ID" value="AOU99338.1"/>
    <property type="molecule type" value="Genomic_DNA"/>
</dbReference>